<keyword evidence="1" id="KW-0812">Transmembrane</keyword>
<proteinExistence type="predicted"/>
<keyword evidence="4" id="KW-1185">Reference proteome</keyword>
<feature type="transmembrane region" description="Helical" evidence="1">
    <location>
        <begin position="27"/>
        <end position="46"/>
    </location>
</feature>
<feature type="domain" description="Carbohydrate kinase PfkB" evidence="2">
    <location>
        <begin position="95"/>
        <end position="325"/>
    </location>
</feature>
<dbReference type="Proteomes" id="UP000253816">
    <property type="component" value="Unassembled WGS sequence"/>
</dbReference>
<evidence type="ECO:0000259" key="2">
    <source>
        <dbReference type="Pfam" id="PF00294"/>
    </source>
</evidence>
<accession>A0A369KAB7</accession>
<dbReference type="InterPro" id="IPR011611">
    <property type="entry name" value="PfkB_dom"/>
</dbReference>
<evidence type="ECO:0000256" key="1">
    <source>
        <dbReference type="SAM" id="Phobius"/>
    </source>
</evidence>
<gene>
    <name evidence="3" type="ORF">HAT2_00342</name>
</gene>
<dbReference type="AlphaFoldDB" id="A0A369KAB7"/>
<sequence>MRRFVSVPDFFWENFIGQGMHMTATHLAYLSIIGFFLPVCNSFVFMPKQEQEKFLEQSLVGSDPFHLRSFYKLSSSEFDTIVQKLEERGLLTPFSTGGIVLNTLQHLAQAGANIDIGTSHGTGEKYSILDEIYTKLFRKKFLEESFLQPPRLIYLYEYNDHDPTVIFTTDYTGGLSDNFIEKIPSFAWYHLVLIDGHILPFPSSIEIIKQACEDNTPVAVNCGKHNFLKIHKQEYLSLLPMISMFTCNLEEAQILTDLSDVRNCAIALQKRMKPGASVLVTDASRDFCIAKPDTVTVYSPPIFPENKIIHSMGCGDAAAAGFFLGNLLQLPDPIQASLIMKMGCSILESPSTLVPEEKIRSILTRHKVLPTPKK</sequence>
<dbReference type="Pfam" id="PF00294">
    <property type="entry name" value="PfkB"/>
    <property type="match status" value="1"/>
</dbReference>
<reference evidence="3 4" key="1">
    <citation type="submission" date="2018-07" db="EMBL/GenBank/DDBJ databases">
        <title>Comparative genomics of the Candidatus Parilichlamydiaceae reveals evidence of convergent evolution and genome reduction in the phylum Chlamydiae.</title>
        <authorList>
            <person name="Taylor-Brown A."/>
            <person name="Polkinghorne A."/>
        </authorList>
    </citation>
    <scope>NUCLEOTIDE SEQUENCE [LARGE SCALE GENOMIC DNA]</scope>
    <source>
        <strain evidence="3 4">Hat2</strain>
    </source>
</reference>
<name>A0A369KAB7_9BACT</name>
<keyword evidence="1" id="KW-0472">Membrane</keyword>
<dbReference type="SUPFAM" id="SSF53613">
    <property type="entry name" value="Ribokinase-like"/>
    <property type="match status" value="1"/>
</dbReference>
<dbReference type="EMBL" id="QQBG01000012">
    <property type="protein sequence ID" value="RDB31539.1"/>
    <property type="molecule type" value="Genomic_DNA"/>
</dbReference>
<keyword evidence="1" id="KW-1133">Transmembrane helix</keyword>
<dbReference type="GO" id="GO:0003824">
    <property type="term" value="F:catalytic activity"/>
    <property type="evidence" value="ECO:0007669"/>
    <property type="project" value="UniProtKB-ARBA"/>
</dbReference>
<dbReference type="InterPro" id="IPR029056">
    <property type="entry name" value="Ribokinase-like"/>
</dbReference>
<dbReference type="Gene3D" id="3.40.1190.20">
    <property type="match status" value="1"/>
</dbReference>
<evidence type="ECO:0000313" key="4">
    <source>
        <dbReference type="Proteomes" id="UP000253816"/>
    </source>
</evidence>
<evidence type="ECO:0000313" key="3">
    <source>
        <dbReference type="EMBL" id="RDB31539.1"/>
    </source>
</evidence>
<protein>
    <recommendedName>
        <fullName evidence="2">Carbohydrate kinase PfkB domain-containing protein</fullName>
    </recommendedName>
</protein>
<comment type="caution">
    <text evidence="3">The sequence shown here is derived from an EMBL/GenBank/DDBJ whole genome shotgun (WGS) entry which is preliminary data.</text>
</comment>
<organism evidence="3 4">
    <name type="scientific">Candidatus Similichlamydia laticola</name>
    <dbReference type="NCBI Taxonomy" id="2170265"/>
    <lineage>
        <taxon>Bacteria</taxon>
        <taxon>Pseudomonadati</taxon>
        <taxon>Chlamydiota</taxon>
        <taxon>Chlamydiia</taxon>
        <taxon>Parachlamydiales</taxon>
        <taxon>Candidatus Parilichlamydiaceae</taxon>
        <taxon>Candidatus Similichlamydia</taxon>
    </lineage>
</organism>